<dbReference type="PANTHER" id="PTHR37823">
    <property type="entry name" value="CYTOCHROME C-553-LIKE"/>
    <property type="match status" value="1"/>
</dbReference>
<evidence type="ECO:0000256" key="2">
    <source>
        <dbReference type="ARBA" id="ARBA00022617"/>
    </source>
</evidence>
<accession>A0A3B0AYJ0</accession>
<evidence type="ECO:0000313" key="11">
    <source>
        <dbReference type="Proteomes" id="UP000282311"/>
    </source>
</evidence>
<dbReference type="OrthoDB" id="7933886at2"/>
<feature type="binding site" description="covalent" evidence="6">
    <location>
        <position position="49"/>
    </location>
    <ligand>
        <name>heme c</name>
        <dbReference type="ChEBI" id="CHEBI:61717"/>
    </ligand>
</feature>
<evidence type="ECO:0000313" key="10">
    <source>
        <dbReference type="EMBL" id="RKN65126.1"/>
    </source>
</evidence>
<organism evidence="10 11">
    <name type="scientific">Paenibacillus ginsengarvi</name>
    <dbReference type="NCBI Taxonomy" id="400777"/>
    <lineage>
        <taxon>Bacteria</taxon>
        <taxon>Bacillati</taxon>
        <taxon>Bacillota</taxon>
        <taxon>Bacilli</taxon>
        <taxon>Bacillales</taxon>
        <taxon>Paenibacillaceae</taxon>
        <taxon>Paenibacillus</taxon>
    </lineage>
</organism>
<evidence type="ECO:0000256" key="6">
    <source>
        <dbReference type="PIRSR" id="PIRSR000025-1"/>
    </source>
</evidence>
<dbReference type="AlphaFoldDB" id="A0A3B0AYJ0"/>
<dbReference type="SUPFAM" id="SSF46626">
    <property type="entry name" value="Cytochrome c"/>
    <property type="match status" value="1"/>
</dbReference>
<feature type="binding site" description="axial binding residue" evidence="7">
    <location>
        <position position="53"/>
    </location>
    <ligand>
        <name>heme c</name>
        <dbReference type="ChEBI" id="CHEBI:61717"/>
    </ligand>
    <ligandPart>
        <name>Fe</name>
        <dbReference type="ChEBI" id="CHEBI:18248"/>
    </ligandPart>
</feature>
<keyword evidence="3 7" id="KW-0479">Metal-binding</keyword>
<dbReference type="Proteomes" id="UP000282311">
    <property type="component" value="Unassembled WGS sequence"/>
</dbReference>
<keyword evidence="11" id="KW-1185">Reference proteome</keyword>
<dbReference type="InterPro" id="IPR036909">
    <property type="entry name" value="Cyt_c-like_dom_sf"/>
</dbReference>
<dbReference type="PANTHER" id="PTHR37823:SF2">
    <property type="entry name" value="CYTOCHROME C-550"/>
    <property type="match status" value="1"/>
</dbReference>
<keyword evidence="1" id="KW-0813">Transport</keyword>
<evidence type="ECO:0000259" key="9">
    <source>
        <dbReference type="PROSITE" id="PS51007"/>
    </source>
</evidence>
<gene>
    <name evidence="10" type="ORF">D7M11_33110</name>
</gene>
<evidence type="ECO:0000256" key="4">
    <source>
        <dbReference type="ARBA" id="ARBA00022982"/>
    </source>
</evidence>
<evidence type="ECO:0000256" key="5">
    <source>
        <dbReference type="ARBA" id="ARBA00023004"/>
    </source>
</evidence>
<dbReference type="PIRSF" id="PIRSF000025">
    <property type="entry name" value="Cytc_Bsub_c550"/>
    <property type="match status" value="1"/>
</dbReference>
<reference evidence="10 11" key="1">
    <citation type="journal article" date="2007" name="Int. J. Syst. Evol. Microbiol.">
        <title>Paenibacillus ginsengarvi sp. nov., isolated from soil from ginseng cultivation.</title>
        <authorList>
            <person name="Yoon M.H."/>
            <person name="Ten L.N."/>
            <person name="Im W.T."/>
        </authorList>
    </citation>
    <scope>NUCLEOTIDE SEQUENCE [LARGE SCALE GENOMIC DNA]</scope>
    <source>
        <strain evidence="10 11">KCTC 13059</strain>
    </source>
</reference>
<dbReference type="PROSITE" id="PS51007">
    <property type="entry name" value="CYTC"/>
    <property type="match status" value="1"/>
</dbReference>
<name>A0A3B0AYJ0_9BACL</name>
<dbReference type="PROSITE" id="PS51257">
    <property type="entry name" value="PROKAR_LIPOPROTEIN"/>
    <property type="match status" value="1"/>
</dbReference>
<comment type="caution">
    <text evidence="10">The sequence shown here is derived from an EMBL/GenBank/DDBJ whole genome shotgun (WGS) entry which is preliminary data.</text>
</comment>
<dbReference type="GO" id="GO:0020037">
    <property type="term" value="F:heme binding"/>
    <property type="evidence" value="ECO:0007669"/>
    <property type="project" value="InterPro"/>
</dbReference>
<dbReference type="GO" id="GO:0016020">
    <property type="term" value="C:membrane"/>
    <property type="evidence" value="ECO:0007669"/>
    <property type="project" value="InterPro"/>
</dbReference>
<evidence type="ECO:0000256" key="8">
    <source>
        <dbReference type="SAM" id="SignalP"/>
    </source>
</evidence>
<dbReference type="InterPro" id="IPR009056">
    <property type="entry name" value="Cyt_c-like_dom"/>
</dbReference>
<dbReference type="InterPro" id="IPR051811">
    <property type="entry name" value="Cytochrome_c550/c551-like"/>
</dbReference>
<feature type="chain" id="PRO_5039655972" evidence="8">
    <location>
        <begin position="17"/>
        <end position="113"/>
    </location>
</feature>
<dbReference type="RefSeq" id="WP_120751555.1">
    <property type="nucleotide sequence ID" value="NZ_RBAH01000039.1"/>
</dbReference>
<feature type="signal peptide" evidence="8">
    <location>
        <begin position="1"/>
        <end position="16"/>
    </location>
</feature>
<dbReference type="EMBL" id="RBAH01000039">
    <property type="protein sequence ID" value="RKN65126.1"/>
    <property type="molecule type" value="Genomic_DNA"/>
</dbReference>
<keyword evidence="5 7" id="KW-0408">Iron</keyword>
<dbReference type="Gene3D" id="1.10.760.10">
    <property type="entry name" value="Cytochrome c-like domain"/>
    <property type="match status" value="1"/>
</dbReference>
<evidence type="ECO:0000256" key="3">
    <source>
        <dbReference type="ARBA" id="ARBA00022723"/>
    </source>
</evidence>
<feature type="domain" description="Cytochrome c" evidence="9">
    <location>
        <begin position="36"/>
        <end position="113"/>
    </location>
</feature>
<dbReference type="Pfam" id="PF13442">
    <property type="entry name" value="Cytochrome_CBB3"/>
    <property type="match status" value="1"/>
</dbReference>
<evidence type="ECO:0000256" key="7">
    <source>
        <dbReference type="PIRSR" id="PIRSR000025-2"/>
    </source>
</evidence>
<feature type="binding site" description="axial binding residue" evidence="7">
    <location>
        <position position="90"/>
    </location>
    <ligand>
        <name>heme c</name>
        <dbReference type="ChEBI" id="CHEBI:61717"/>
    </ligand>
    <ligandPart>
        <name>Fe</name>
        <dbReference type="ChEBI" id="CHEBI:18248"/>
    </ligandPart>
</feature>
<keyword evidence="2 6" id="KW-0349">Heme</keyword>
<proteinExistence type="predicted"/>
<dbReference type="GO" id="GO:0009055">
    <property type="term" value="F:electron transfer activity"/>
    <property type="evidence" value="ECO:0007669"/>
    <property type="project" value="InterPro"/>
</dbReference>
<protein>
    <submittedName>
        <fullName evidence="10">Cytochrome c</fullName>
    </submittedName>
</protein>
<comment type="PTM">
    <text evidence="6">Binds 1 heme c group covalently per subunit.</text>
</comment>
<evidence type="ECO:0000256" key="1">
    <source>
        <dbReference type="ARBA" id="ARBA00022448"/>
    </source>
</evidence>
<keyword evidence="4" id="KW-0249">Electron transport</keyword>
<feature type="binding site" description="covalent" evidence="6">
    <location>
        <position position="52"/>
    </location>
    <ligand>
        <name>heme c</name>
        <dbReference type="ChEBI" id="CHEBI:61717"/>
    </ligand>
</feature>
<keyword evidence="8" id="KW-0732">Signal</keyword>
<sequence length="113" mass="11348">MNIRHVKMAVAAVALAAVLSGCGTKDSGGTETSAAGPGGNAEALYKKSCISCHGDQLQGRIGPGTDLTKVGGKKSRDEIVTQIAKGGNGMPGFSSSLSETDIGTLADWLAAKK</sequence>
<dbReference type="InterPro" id="IPR012218">
    <property type="entry name" value="Cyt_c_BACSU-c550-type"/>
</dbReference>
<dbReference type="GO" id="GO:0005506">
    <property type="term" value="F:iron ion binding"/>
    <property type="evidence" value="ECO:0007669"/>
    <property type="project" value="InterPro"/>
</dbReference>